<evidence type="ECO:0000313" key="9">
    <source>
        <dbReference type="EMBL" id="QPG74454.1"/>
    </source>
</evidence>
<keyword evidence="6 8" id="KW-0472">Membrane</keyword>
<evidence type="ECO:0000313" key="10">
    <source>
        <dbReference type="Proteomes" id="UP000662931"/>
    </source>
</evidence>
<protein>
    <recommendedName>
        <fullName evidence="3 8">Protein YOP1</fullName>
    </recommendedName>
</protein>
<comment type="function">
    <text evidence="7">Required to generate and maintain the structure of the tubular endoplasmic reticulum network and the vacuole. Induces high curvature in membranes and causes membrane tubule formation. Involved in membrane/vesicle trafficking.</text>
</comment>
<feature type="transmembrane region" description="Helical" evidence="8">
    <location>
        <begin position="126"/>
        <end position="146"/>
    </location>
</feature>
<comment type="subcellular location">
    <subcellularLocation>
        <location evidence="1 8">Membrane</location>
        <topology evidence="1 8">Multi-pass membrane protein</topology>
    </subcellularLocation>
</comment>
<dbReference type="GeneID" id="62195185"/>
<name>A0A875S5H9_EENNA</name>
<dbReference type="Pfam" id="PF03134">
    <property type="entry name" value="TB2_DP1_HVA22"/>
    <property type="match status" value="1"/>
</dbReference>
<feature type="transmembrane region" description="Helical" evidence="8">
    <location>
        <begin position="40"/>
        <end position="57"/>
    </location>
</feature>
<gene>
    <name evidence="9" type="ORF">FOA43_001784</name>
</gene>
<accession>A0A875S5H9</accession>
<evidence type="ECO:0000256" key="6">
    <source>
        <dbReference type="ARBA" id="ARBA00023136"/>
    </source>
</evidence>
<dbReference type="AlphaFoldDB" id="A0A875S5H9"/>
<evidence type="ECO:0000256" key="7">
    <source>
        <dbReference type="ARBA" id="ARBA00045873"/>
    </source>
</evidence>
<sequence length="174" mass="19280">MDFNSIQAQIQGAFNSIDLNTQNFKSLDAFESKTRLPRSYAVVGAGATYLLLIFLNIGGIGELLSNLAGFAYPCYLSLRALKTSGSKDDTRLLTYWVVFASLNIIEFWSGAILYWVPAYFLFKTLFLIYLASPATNGAEVVFTVFIKPFADKLVTEGIQGPADSLMDKVQDKME</sequence>
<proteinExistence type="inferred from homology"/>
<dbReference type="Proteomes" id="UP000662931">
    <property type="component" value="Chromosome 1"/>
</dbReference>
<keyword evidence="10" id="KW-1185">Reference proteome</keyword>
<dbReference type="OrthoDB" id="10009287at2759"/>
<keyword evidence="4 8" id="KW-0812">Transmembrane</keyword>
<feature type="transmembrane region" description="Helical" evidence="8">
    <location>
        <begin position="93"/>
        <end position="114"/>
    </location>
</feature>
<dbReference type="RefSeq" id="XP_038778019.1">
    <property type="nucleotide sequence ID" value="XM_038922091.1"/>
</dbReference>
<evidence type="ECO:0000256" key="4">
    <source>
        <dbReference type="ARBA" id="ARBA00022692"/>
    </source>
</evidence>
<evidence type="ECO:0000256" key="1">
    <source>
        <dbReference type="ARBA" id="ARBA00004141"/>
    </source>
</evidence>
<dbReference type="GO" id="GO:0016020">
    <property type="term" value="C:membrane"/>
    <property type="evidence" value="ECO:0007669"/>
    <property type="project" value="UniProtKB-SubCell"/>
</dbReference>
<dbReference type="KEGG" id="bnn:FOA43_001784"/>
<dbReference type="PANTHER" id="PTHR12300:SF161">
    <property type="entry name" value="RECEPTOR EXPRESSION-ENHANCING PROTEIN"/>
    <property type="match status" value="1"/>
</dbReference>
<evidence type="ECO:0000256" key="2">
    <source>
        <dbReference type="ARBA" id="ARBA00008573"/>
    </source>
</evidence>
<dbReference type="PANTHER" id="PTHR12300">
    <property type="entry name" value="HVA22-LIKE PROTEINS"/>
    <property type="match status" value="1"/>
</dbReference>
<dbReference type="EMBL" id="CP064812">
    <property type="protein sequence ID" value="QPG74454.1"/>
    <property type="molecule type" value="Genomic_DNA"/>
</dbReference>
<organism evidence="9 10">
    <name type="scientific">Eeniella nana</name>
    <name type="common">Yeast</name>
    <name type="synonym">Brettanomyces nanus</name>
    <dbReference type="NCBI Taxonomy" id="13502"/>
    <lineage>
        <taxon>Eukaryota</taxon>
        <taxon>Fungi</taxon>
        <taxon>Dikarya</taxon>
        <taxon>Ascomycota</taxon>
        <taxon>Saccharomycotina</taxon>
        <taxon>Pichiomycetes</taxon>
        <taxon>Pichiales</taxon>
        <taxon>Pichiaceae</taxon>
        <taxon>Brettanomyces</taxon>
    </lineage>
</organism>
<keyword evidence="5 8" id="KW-1133">Transmembrane helix</keyword>
<dbReference type="InterPro" id="IPR004345">
    <property type="entry name" value="TB2_DP1_HVA22"/>
</dbReference>
<evidence type="ECO:0000256" key="3">
    <source>
        <dbReference type="ARBA" id="ARBA00019184"/>
    </source>
</evidence>
<evidence type="ECO:0000256" key="8">
    <source>
        <dbReference type="RuleBase" id="RU362006"/>
    </source>
</evidence>
<comment type="similarity">
    <text evidence="2 8">Belongs to the DP1 family.</text>
</comment>
<evidence type="ECO:0000256" key="5">
    <source>
        <dbReference type="ARBA" id="ARBA00022989"/>
    </source>
</evidence>
<comment type="caution">
    <text evidence="8">Lacks conserved residue(s) required for the propagation of feature annotation.</text>
</comment>
<reference evidence="9" key="1">
    <citation type="submission" date="2020-10" db="EMBL/GenBank/DDBJ databases">
        <authorList>
            <person name="Roach M.J.R."/>
        </authorList>
    </citation>
    <scope>NUCLEOTIDE SEQUENCE</scope>
    <source>
        <strain evidence="9">CBS 1945</strain>
    </source>
</reference>